<dbReference type="AlphaFoldDB" id="A0A4U8UYS8"/>
<organism evidence="1 2">
    <name type="scientific">Steinernema carpocapsae</name>
    <name type="common">Entomopathogenic nematode</name>
    <dbReference type="NCBI Taxonomy" id="34508"/>
    <lineage>
        <taxon>Eukaryota</taxon>
        <taxon>Metazoa</taxon>
        <taxon>Ecdysozoa</taxon>
        <taxon>Nematoda</taxon>
        <taxon>Chromadorea</taxon>
        <taxon>Rhabditida</taxon>
        <taxon>Tylenchina</taxon>
        <taxon>Panagrolaimomorpha</taxon>
        <taxon>Strongyloidoidea</taxon>
        <taxon>Steinernematidae</taxon>
        <taxon>Steinernema</taxon>
    </lineage>
</organism>
<reference evidence="1 2" key="1">
    <citation type="journal article" date="2015" name="Genome Biol.">
        <title>Comparative genomics of Steinernema reveals deeply conserved gene regulatory networks.</title>
        <authorList>
            <person name="Dillman A.R."/>
            <person name="Macchietto M."/>
            <person name="Porter C.F."/>
            <person name="Rogers A."/>
            <person name="Williams B."/>
            <person name="Antoshechkin I."/>
            <person name="Lee M.M."/>
            <person name="Goodwin Z."/>
            <person name="Lu X."/>
            <person name="Lewis E.E."/>
            <person name="Goodrich-Blair H."/>
            <person name="Stock S.P."/>
            <person name="Adams B.J."/>
            <person name="Sternberg P.W."/>
            <person name="Mortazavi A."/>
        </authorList>
    </citation>
    <scope>NUCLEOTIDE SEQUENCE [LARGE SCALE GENOMIC DNA]</scope>
    <source>
        <strain evidence="1 2">ALL</strain>
    </source>
</reference>
<gene>
    <name evidence="1" type="ORF">L596_004097</name>
</gene>
<protein>
    <submittedName>
        <fullName evidence="1">Uncharacterized protein</fullName>
    </submittedName>
</protein>
<proteinExistence type="predicted"/>
<name>A0A4U8UYS8_STECR</name>
<dbReference type="Proteomes" id="UP000298663">
    <property type="component" value="Unassembled WGS sequence"/>
</dbReference>
<comment type="caution">
    <text evidence="1">The sequence shown here is derived from an EMBL/GenBank/DDBJ whole genome shotgun (WGS) entry which is preliminary data.</text>
</comment>
<accession>A0A4U8UYS8</accession>
<reference evidence="1 2" key="2">
    <citation type="journal article" date="2019" name="G3 (Bethesda)">
        <title>Hybrid Assembly of the Genome of the Entomopathogenic Nematode Steinernema carpocapsae Identifies the X-Chromosome.</title>
        <authorList>
            <person name="Serra L."/>
            <person name="Macchietto M."/>
            <person name="Macias-Munoz A."/>
            <person name="McGill C.J."/>
            <person name="Rodriguez I.M."/>
            <person name="Rodriguez B."/>
            <person name="Murad R."/>
            <person name="Mortazavi A."/>
        </authorList>
    </citation>
    <scope>NUCLEOTIDE SEQUENCE [LARGE SCALE GENOMIC DNA]</scope>
    <source>
        <strain evidence="1 2">ALL</strain>
    </source>
</reference>
<evidence type="ECO:0000313" key="1">
    <source>
        <dbReference type="EMBL" id="TMS37088.1"/>
    </source>
</evidence>
<sequence length="104" mass="11819">MHFLDGSKAVTTAWPTFLRPCRKSLGYPQNRFDRKTSTEADGSKQKVACGQLNERSGTVCTEQSKGRSKKNGRKRMAKMIMMMQRMPPGKTGTDICGSVWWYEH</sequence>
<evidence type="ECO:0000313" key="2">
    <source>
        <dbReference type="Proteomes" id="UP000298663"/>
    </source>
</evidence>
<dbReference type="EMBL" id="AZBU02000001">
    <property type="protein sequence ID" value="TMS37088.1"/>
    <property type="molecule type" value="Genomic_DNA"/>
</dbReference>
<keyword evidence="2" id="KW-1185">Reference proteome</keyword>